<sequence length="97" mass="10737">MSSEVTLRDVPPEAFKAMLDFFYDGQLNEEIIDSGSLLLQLLLLADRFGVTFLHQECCKMLLECLSQVVGDEVSLLGEGLRMSTPSGGFFNPVMQTC</sequence>
<dbReference type="InterPro" id="IPR011333">
    <property type="entry name" value="SKP1/BTB/POZ_sf"/>
</dbReference>
<dbReference type="Proteomes" id="UP000265520">
    <property type="component" value="Unassembled WGS sequence"/>
</dbReference>
<comment type="caution">
    <text evidence="4">The sequence shown here is derived from an EMBL/GenBank/DDBJ whole genome shotgun (WGS) entry which is preliminary data.</text>
</comment>
<dbReference type="AlphaFoldDB" id="A0A392NUP3"/>
<evidence type="ECO:0000256" key="1">
    <source>
        <dbReference type="ARBA" id="ARBA00004184"/>
    </source>
</evidence>
<keyword evidence="5" id="KW-1185">Reference proteome</keyword>
<dbReference type="EMBL" id="LXQA010051319">
    <property type="protein sequence ID" value="MCI03152.1"/>
    <property type="molecule type" value="Genomic_DNA"/>
</dbReference>
<dbReference type="Pfam" id="PF00651">
    <property type="entry name" value="BTB"/>
    <property type="match status" value="1"/>
</dbReference>
<dbReference type="PANTHER" id="PTHR47457">
    <property type="entry name" value="OS05G0345500 PROTEIN"/>
    <property type="match status" value="1"/>
</dbReference>
<evidence type="ECO:0000259" key="3">
    <source>
        <dbReference type="Pfam" id="PF00651"/>
    </source>
</evidence>
<dbReference type="PANTHER" id="PTHR47457:SF1">
    <property type="entry name" value="BTB DOMAIN-CONTAINING PROTEIN-RELATED"/>
    <property type="match status" value="1"/>
</dbReference>
<dbReference type="SUPFAM" id="SSF54695">
    <property type="entry name" value="POZ domain"/>
    <property type="match status" value="1"/>
</dbReference>
<feature type="domain" description="BTB" evidence="3">
    <location>
        <begin position="3"/>
        <end position="63"/>
    </location>
</feature>
<dbReference type="InterPro" id="IPR000210">
    <property type="entry name" value="BTB/POZ_dom"/>
</dbReference>
<protein>
    <submittedName>
        <fullName evidence="4">BTB/POZ domain-containing protein</fullName>
    </submittedName>
</protein>
<comment type="subcellular location">
    <subcellularLocation>
        <location evidence="1">Endomembrane system</location>
        <topology evidence="1">Peripheral membrane protein</topology>
    </subcellularLocation>
</comment>
<evidence type="ECO:0000256" key="2">
    <source>
        <dbReference type="ARBA" id="ARBA00004906"/>
    </source>
</evidence>
<accession>A0A392NUP3</accession>
<dbReference type="GO" id="GO:0012505">
    <property type="term" value="C:endomembrane system"/>
    <property type="evidence" value="ECO:0007669"/>
    <property type="project" value="UniProtKB-SubCell"/>
</dbReference>
<dbReference type="CDD" id="cd18186">
    <property type="entry name" value="BTB_POZ_ZBTB_KLHL-like"/>
    <property type="match status" value="1"/>
</dbReference>
<comment type="pathway">
    <text evidence="2">Protein modification; protein ubiquitination.</text>
</comment>
<proteinExistence type="predicted"/>
<name>A0A392NUP3_9FABA</name>
<organism evidence="4 5">
    <name type="scientific">Trifolium medium</name>
    <dbReference type="NCBI Taxonomy" id="97028"/>
    <lineage>
        <taxon>Eukaryota</taxon>
        <taxon>Viridiplantae</taxon>
        <taxon>Streptophyta</taxon>
        <taxon>Embryophyta</taxon>
        <taxon>Tracheophyta</taxon>
        <taxon>Spermatophyta</taxon>
        <taxon>Magnoliopsida</taxon>
        <taxon>eudicotyledons</taxon>
        <taxon>Gunneridae</taxon>
        <taxon>Pentapetalae</taxon>
        <taxon>rosids</taxon>
        <taxon>fabids</taxon>
        <taxon>Fabales</taxon>
        <taxon>Fabaceae</taxon>
        <taxon>Papilionoideae</taxon>
        <taxon>50 kb inversion clade</taxon>
        <taxon>NPAAA clade</taxon>
        <taxon>Hologalegina</taxon>
        <taxon>IRL clade</taxon>
        <taxon>Trifolieae</taxon>
        <taxon>Trifolium</taxon>
    </lineage>
</organism>
<reference evidence="4 5" key="1">
    <citation type="journal article" date="2018" name="Front. Plant Sci.">
        <title>Red Clover (Trifolium pratense) and Zigzag Clover (T. medium) - A Picture of Genomic Similarities and Differences.</title>
        <authorList>
            <person name="Dluhosova J."/>
            <person name="Istvanek J."/>
            <person name="Nedelnik J."/>
            <person name="Repkova J."/>
        </authorList>
    </citation>
    <scope>NUCLEOTIDE SEQUENCE [LARGE SCALE GENOMIC DNA]</scope>
    <source>
        <strain evidence="5">cv. 10/8</strain>
        <tissue evidence="4">Leaf</tissue>
    </source>
</reference>
<evidence type="ECO:0000313" key="5">
    <source>
        <dbReference type="Proteomes" id="UP000265520"/>
    </source>
</evidence>
<evidence type="ECO:0000313" key="4">
    <source>
        <dbReference type="EMBL" id="MCI03152.1"/>
    </source>
</evidence>
<dbReference type="Gene3D" id="3.30.710.10">
    <property type="entry name" value="Potassium Channel Kv1.1, Chain A"/>
    <property type="match status" value="1"/>
</dbReference>